<dbReference type="SUPFAM" id="SSF52402">
    <property type="entry name" value="Adenine nucleotide alpha hydrolases-like"/>
    <property type="match status" value="1"/>
</dbReference>
<evidence type="ECO:0000259" key="7">
    <source>
        <dbReference type="SMART" id="SM00893"/>
    </source>
</evidence>
<evidence type="ECO:0000256" key="5">
    <source>
        <dbReference type="ARBA" id="ARBA00022982"/>
    </source>
</evidence>
<gene>
    <name evidence="8" type="ORF">A6F49_05640</name>
</gene>
<dbReference type="EMBL" id="LXEY01000010">
    <property type="protein sequence ID" value="OAV62642.1"/>
    <property type="molecule type" value="Genomic_DNA"/>
</dbReference>
<dbReference type="GO" id="GO:0005829">
    <property type="term" value="C:cytosol"/>
    <property type="evidence" value="ECO:0007669"/>
    <property type="project" value="TreeGrafter"/>
</dbReference>
<reference evidence="8 9" key="1">
    <citation type="submission" date="2016-04" db="EMBL/GenBank/DDBJ databases">
        <title>First whole genome shotgun sequence of the bacterium Enteractinococcus sp. strain UASWS1574.</title>
        <authorList>
            <person name="Crovadore J."/>
            <person name="Chablais R."/>
            <person name="Lefort F."/>
        </authorList>
    </citation>
    <scope>NUCLEOTIDE SEQUENCE [LARGE SCALE GENOMIC DNA]</scope>
    <source>
        <strain evidence="8 9">UASWS1574</strain>
    </source>
</reference>
<keyword evidence="4" id="KW-0813">Transport</keyword>
<protein>
    <recommendedName>
        <fullName evidence="7">Electron transfer flavoprotein alpha/beta-subunit N-terminal domain-containing protein</fullName>
    </recommendedName>
</protein>
<comment type="subunit">
    <text evidence="3">Heterodimer of an alpha and a beta subunit.</text>
</comment>
<sequence length="256" mass="26543">MKVVVLVKQVPDTYEKRQIALDTGMLAREASENVVDEIDERVAAVAAELKKDGTATEVVSVTMGPAGADKAIRKVLALAADRAVHIVDDALAGSDMVQTARVLAAAVKDADLVLSGAASTDGAGGMVPAMMAEMLGRPHIVAADSLEVTDGTVTAVANTEAEKLTLSAPTPVIVSLTEKAGEPKLPNFKAIREAKKKDITVTTAEQLGLAAGPEAAYVRNVMVSAAERPPREAGQKVSGETAATELVDFLAARHLI</sequence>
<evidence type="ECO:0000313" key="9">
    <source>
        <dbReference type="Proteomes" id="UP000078292"/>
    </source>
</evidence>
<dbReference type="InterPro" id="IPR012255">
    <property type="entry name" value="ETF_b"/>
</dbReference>
<dbReference type="InterPro" id="IPR014729">
    <property type="entry name" value="Rossmann-like_a/b/a_fold"/>
</dbReference>
<keyword evidence="5" id="KW-0249">Electron transport</keyword>
<dbReference type="InterPro" id="IPR014730">
    <property type="entry name" value="ETF_a/b_N"/>
</dbReference>
<name>A0A1B7M217_9MICC</name>
<dbReference type="SMART" id="SM00893">
    <property type="entry name" value="ETF"/>
    <property type="match status" value="1"/>
</dbReference>
<keyword evidence="9" id="KW-1185">Reference proteome</keyword>
<dbReference type="RefSeq" id="WP_043056881.1">
    <property type="nucleotide sequence ID" value="NZ_LXEY01000010.1"/>
</dbReference>
<comment type="caution">
    <text evidence="8">The sequence shown here is derived from an EMBL/GenBank/DDBJ whole genome shotgun (WGS) entry which is preliminary data.</text>
</comment>
<accession>A0A1B7M217</accession>
<evidence type="ECO:0000313" key="8">
    <source>
        <dbReference type="EMBL" id="OAV62642.1"/>
    </source>
</evidence>
<evidence type="ECO:0000256" key="6">
    <source>
        <dbReference type="ARBA" id="ARBA00025649"/>
    </source>
</evidence>
<comment type="cofactor">
    <cofactor evidence="1">
        <name>FAD</name>
        <dbReference type="ChEBI" id="CHEBI:57692"/>
    </cofactor>
</comment>
<comment type="function">
    <text evidence="6">The electron transfer flavoprotein serves as a specific electron acceptor for other dehydrogenases. It transfers the electrons to the main respiratory chain via ETF-ubiquinone oxidoreductase (ETF dehydrogenase).</text>
</comment>
<comment type="similarity">
    <text evidence="2">Belongs to the ETF beta-subunit/FixA family.</text>
</comment>
<evidence type="ECO:0000256" key="3">
    <source>
        <dbReference type="ARBA" id="ARBA00011355"/>
    </source>
</evidence>
<dbReference type="GO" id="GO:0009055">
    <property type="term" value="F:electron transfer activity"/>
    <property type="evidence" value="ECO:0007669"/>
    <property type="project" value="InterPro"/>
</dbReference>
<dbReference type="Pfam" id="PF01012">
    <property type="entry name" value="ETF"/>
    <property type="match status" value="1"/>
</dbReference>
<dbReference type="PANTHER" id="PTHR21294:SF8">
    <property type="entry name" value="ELECTRON TRANSFER FLAVOPROTEIN SUBUNIT BETA"/>
    <property type="match status" value="1"/>
</dbReference>
<dbReference type="Gene3D" id="3.40.50.620">
    <property type="entry name" value="HUPs"/>
    <property type="match status" value="1"/>
</dbReference>
<dbReference type="Proteomes" id="UP000078292">
    <property type="component" value="Unassembled WGS sequence"/>
</dbReference>
<dbReference type="PIRSF" id="PIRSF000090">
    <property type="entry name" value="Beta-ETF"/>
    <property type="match status" value="1"/>
</dbReference>
<dbReference type="OrthoDB" id="9804960at2"/>
<evidence type="ECO:0000256" key="2">
    <source>
        <dbReference type="ARBA" id="ARBA00007557"/>
    </source>
</evidence>
<dbReference type="PANTHER" id="PTHR21294">
    <property type="entry name" value="ELECTRON TRANSFER FLAVOPROTEIN BETA-SUBUNIT"/>
    <property type="match status" value="1"/>
</dbReference>
<dbReference type="AlphaFoldDB" id="A0A1B7M217"/>
<proteinExistence type="inferred from homology"/>
<evidence type="ECO:0000256" key="1">
    <source>
        <dbReference type="ARBA" id="ARBA00001974"/>
    </source>
</evidence>
<organism evidence="8 9">
    <name type="scientific">Enteractinococcus helveticum</name>
    <dbReference type="NCBI Taxonomy" id="1837282"/>
    <lineage>
        <taxon>Bacteria</taxon>
        <taxon>Bacillati</taxon>
        <taxon>Actinomycetota</taxon>
        <taxon>Actinomycetes</taxon>
        <taxon>Micrococcales</taxon>
        <taxon>Micrococcaceae</taxon>
    </lineage>
</organism>
<feature type="domain" description="Electron transfer flavoprotein alpha/beta-subunit N-terminal" evidence="7">
    <location>
        <begin position="23"/>
        <end position="211"/>
    </location>
</feature>
<dbReference type="STRING" id="1837282.A6F49_05640"/>
<evidence type="ECO:0000256" key="4">
    <source>
        <dbReference type="ARBA" id="ARBA00022448"/>
    </source>
</evidence>